<proteinExistence type="predicted"/>
<dbReference type="OrthoDB" id="4937910at2759"/>
<feature type="compositionally biased region" description="Basic and acidic residues" evidence="1">
    <location>
        <begin position="1"/>
        <end position="17"/>
    </location>
</feature>
<evidence type="ECO:0000256" key="1">
    <source>
        <dbReference type="SAM" id="MobiDB-lite"/>
    </source>
</evidence>
<sequence length="408" mass="43427">MTKETEPDSRNTDRTDTTKSAVASQGSHCLLIANASQNRYSLPVPIPERSASIPDGHLLVSPVSSAPPRLDALPDFALDGFQKSSIFCDGIDKAVNDINTKYGDFTQRFPTSTSPTSSVAVRDSKIIPRPRFMVPIYVDTPQPRPVIGEIWTKLRSQDEPLQPSKPLADLPKEIADTTSPFHDSHEVDTECSEPENTGTSSAAKEVVSDGASTPASQLAGTRSQECLPAAQTTISAAYLDLSSGSPHADNTVSQNTNANIDVCSDSSAANNTEAASPPDLADEDSMCLRDVDSTSALSHSTSRGHESSLAMGSADNATDSEDPCRTTGANRGRNSSAPSVAALVSKFRRLEQSPADCVQEQDQASVESNSRFIQSYRHRSEDSDKDDSLLSTVTSDGACDGRPSLAVY</sequence>
<accession>A0A2H4SVW9</accession>
<protein>
    <submittedName>
        <fullName evidence="2">Uncharacterized protein</fullName>
    </submittedName>
</protein>
<evidence type="ECO:0000313" key="2">
    <source>
        <dbReference type="EMBL" id="ATY67258.1"/>
    </source>
</evidence>
<feature type="compositionally biased region" description="Polar residues" evidence="1">
    <location>
        <begin position="210"/>
        <end position="224"/>
    </location>
</feature>
<dbReference type="EMBL" id="CP023328">
    <property type="protein sequence ID" value="ATY67258.1"/>
    <property type="molecule type" value="Genomic_DNA"/>
</dbReference>
<dbReference type="Proteomes" id="UP000323067">
    <property type="component" value="Chromosome i"/>
</dbReference>
<feature type="region of interest" description="Disordered" evidence="1">
    <location>
        <begin position="293"/>
        <end position="338"/>
    </location>
</feature>
<dbReference type="VEuPathDB" id="FungiDB:A9K55_000109"/>
<feature type="compositionally biased region" description="Basic and acidic residues" evidence="1">
    <location>
        <begin position="378"/>
        <end position="388"/>
    </location>
</feature>
<gene>
    <name evidence="2" type="ORF">A9K55_000109</name>
</gene>
<feature type="compositionally biased region" description="Polar residues" evidence="1">
    <location>
        <begin position="327"/>
        <end position="338"/>
    </location>
</feature>
<organism evidence="2 3">
    <name type="scientific">Cordyceps militaris</name>
    <name type="common">Caterpillar fungus</name>
    <name type="synonym">Clavaria militaris</name>
    <dbReference type="NCBI Taxonomy" id="73501"/>
    <lineage>
        <taxon>Eukaryota</taxon>
        <taxon>Fungi</taxon>
        <taxon>Dikarya</taxon>
        <taxon>Ascomycota</taxon>
        <taxon>Pezizomycotina</taxon>
        <taxon>Sordariomycetes</taxon>
        <taxon>Hypocreomycetidae</taxon>
        <taxon>Hypocreales</taxon>
        <taxon>Cordycipitaceae</taxon>
        <taxon>Cordyceps</taxon>
    </lineage>
</organism>
<feature type="region of interest" description="Disordered" evidence="1">
    <location>
        <begin position="175"/>
        <end position="224"/>
    </location>
</feature>
<feature type="region of interest" description="Disordered" evidence="1">
    <location>
        <begin position="352"/>
        <end position="408"/>
    </location>
</feature>
<evidence type="ECO:0000313" key="3">
    <source>
        <dbReference type="Proteomes" id="UP000323067"/>
    </source>
</evidence>
<name>A0A2H4SVW9_CORMI</name>
<reference evidence="2 3" key="1">
    <citation type="journal article" date="2017" name="BMC Genomics">
        <title>Chromosome level assembly and secondary metabolite potential of the parasitic fungus Cordyceps militaris.</title>
        <authorList>
            <person name="Kramer G.J."/>
            <person name="Nodwell J.R."/>
        </authorList>
    </citation>
    <scope>NUCLEOTIDE SEQUENCE [LARGE SCALE GENOMIC DNA]</scope>
    <source>
        <strain evidence="2 3">ATCC 34164</strain>
    </source>
</reference>
<dbReference type="AlphaFoldDB" id="A0A2H4SVW9"/>
<feature type="compositionally biased region" description="Polar residues" evidence="1">
    <location>
        <begin position="360"/>
        <end position="373"/>
    </location>
</feature>
<feature type="region of interest" description="Disordered" evidence="1">
    <location>
        <begin position="1"/>
        <end position="23"/>
    </location>
</feature>